<reference evidence="8" key="1">
    <citation type="submission" date="2022-07" db="EMBL/GenBank/DDBJ databases">
        <title>Phylogenomic reconstructions and comparative analyses of Kickxellomycotina fungi.</title>
        <authorList>
            <person name="Reynolds N.K."/>
            <person name="Stajich J.E."/>
            <person name="Barry K."/>
            <person name="Grigoriev I.V."/>
            <person name="Crous P."/>
            <person name="Smith M.E."/>
        </authorList>
    </citation>
    <scope>NUCLEOTIDE SEQUENCE</scope>
    <source>
        <strain evidence="8">BCRC 34489</strain>
    </source>
</reference>
<dbReference type="PROSITE" id="PS00463">
    <property type="entry name" value="ZN2_CY6_FUNGAL_1"/>
    <property type="match status" value="1"/>
</dbReference>
<organism evidence="8 9">
    <name type="scientific">Coemansia interrupta</name>
    <dbReference type="NCBI Taxonomy" id="1126814"/>
    <lineage>
        <taxon>Eukaryota</taxon>
        <taxon>Fungi</taxon>
        <taxon>Fungi incertae sedis</taxon>
        <taxon>Zoopagomycota</taxon>
        <taxon>Kickxellomycotina</taxon>
        <taxon>Kickxellomycetes</taxon>
        <taxon>Kickxellales</taxon>
        <taxon>Kickxellaceae</taxon>
        <taxon>Coemansia</taxon>
    </lineage>
</organism>
<dbReference type="Proteomes" id="UP001140172">
    <property type="component" value="Unassembled WGS sequence"/>
</dbReference>
<evidence type="ECO:0000313" key="8">
    <source>
        <dbReference type="EMBL" id="KAJ2778227.1"/>
    </source>
</evidence>
<dbReference type="AlphaFoldDB" id="A0A9W8HAU3"/>
<protein>
    <recommendedName>
        <fullName evidence="7">Zn(2)-C6 fungal-type domain-containing protein</fullName>
    </recommendedName>
</protein>
<dbReference type="InterPro" id="IPR036864">
    <property type="entry name" value="Zn2-C6_fun-type_DNA-bd_sf"/>
</dbReference>
<keyword evidence="9" id="KW-1185">Reference proteome</keyword>
<keyword evidence="2" id="KW-0479">Metal-binding</keyword>
<dbReference type="SUPFAM" id="SSF57701">
    <property type="entry name" value="Zn2/Cys6 DNA-binding domain"/>
    <property type="match status" value="1"/>
</dbReference>
<feature type="compositionally biased region" description="Low complexity" evidence="6">
    <location>
        <begin position="46"/>
        <end position="55"/>
    </location>
</feature>
<feature type="compositionally biased region" description="Basic and acidic residues" evidence="6">
    <location>
        <begin position="245"/>
        <end position="254"/>
    </location>
</feature>
<dbReference type="OrthoDB" id="39175at2759"/>
<evidence type="ECO:0000256" key="5">
    <source>
        <dbReference type="ARBA" id="ARBA00023242"/>
    </source>
</evidence>
<dbReference type="PROSITE" id="PS50048">
    <property type="entry name" value="ZN2_CY6_FUNGAL_2"/>
    <property type="match status" value="1"/>
</dbReference>
<dbReference type="Pfam" id="PF00172">
    <property type="entry name" value="Zn_clus"/>
    <property type="match status" value="1"/>
</dbReference>
<comment type="subcellular location">
    <subcellularLocation>
        <location evidence="1">Nucleus</location>
    </subcellularLocation>
</comment>
<proteinExistence type="predicted"/>
<evidence type="ECO:0000256" key="4">
    <source>
        <dbReference type="ARBA" id="ARBA00023163"/>
    </source>
</evidence>
<keyword evidence="3" id="KW-0805">Transcription regulation</keyword>
<feature type="compositionally biased region" description="Pro residues" evidence="6">
    <location>
        <begin position="891"/>
        <end position="901"/>
    </location>
</feature>
<feature type="domain" description="Zn(2)-C6 fungal-type" evidence="7">
    <location>
        <begin position="123"/>
        <end position="153"/>
    </location>
</feature>
<comment type="caution">
    <text evidence="8">The sequence shown here is derived from an EMBL/GenBank/DDBJ whole genome shotgun (WGS) entry which is preliminary data.</text>
</comment>
<keyword evidence="5" id="KW-0539">Nucleus</keyword>
<dbReference type="InterPro" id="IPR050815">
    <property type="entry name" value="TF_fung"/>
</dbReference>
<dbReference type="Gene3D" id="4.10.240.10">
    <property type="entry name" value="Zn(2)-C6 fungal-type DNA-binding domain"/>
    <property type="match status" value="1"/>
</dbReference>
<feature type="region of interest" description="Disordered" evidence="6">
    <location>
        <begin position="159"/>
        <end position="213"/>
    </location>
</feature>
<feature type="compositionally biased region" description="Acidic residues" evidence="6">
    <location>
        <begin position="267"/>
        <end position="278"/>
    </location>
</feature>
<dbReference type="GO" id="GO:0005634">
    <property type="term" value="C:nucleus"/>
    <property type="evidence" value="ECO:0007669"/>
    <property type="project" value="UniProtKB-SubCell"/>
</dbReference>
<dbReference type="GO" id="GO:0000981">
    <property type="term" value="F:DNA-binding transcription factor activity, RNA polymerase II-specific"/>
    <property type="evidence" value="ECO:0007669"/>
    <property type="project" value="InterPro"/>
</dbReference>
<gene>
    <name evidence="8" type="ORF">GGI15_004243</name>
</gene>
<evidence type="ECO:0000256" key="1">
    <source>
        <dbReference type="ARBA" id="ARBA00004123"/>
    </source>
</evidence>
<evidence type="ECO:0000256" key="6">
    <source>
        <dbReference type="SAM" id="MobiDB-lite"/>
    </source>
</evidence>
<feature type="region of interest" description="Disordered" evidence="6">
    <location>
        <begin position="852"/>
        <end position="901"/>
    </location>
</feature>
<feature type="region of interest" description="Disordered" evidence="6">
    <location>
        <begin position="245"/>
        <end position="299"/>
    </location>
</feature>
<keyword evidence="4" id="KW-0804">Transcription</keyword>
<feature type="region of interest" description="Disordered" evidence="6">
    <location>
        <begin position="769"/>
        <end position="794"/>
    </location>
</feature>
<evidence type="ECO:0000259" key="7">
    <source>
        <dbReference type="PROSITE" id="PS50048"/>
    </source>
</evidence>
<dbReference type="GO" id="GO:0006351">
    <property type="term" value="P:DNA-templated transcription"/>
    <property type="evidence" value="ECO:0007669"/>
    <property type="project" value="InterPro"/>
</dbReference>
<evidence type="ECO:0000256" key="2">
    <source>
        <dbReference type="ARBA" id="ARBA00022723"/>
    </source>
</evidence>
<dbReference type="Pfam" id="PF04082">
    <property type="entry name" value="Fungal_trans"/>
    <property type="match status" value="1"/>
</dbReference>
<feature type="region of interest" description="Disordered" evidence="6">
    <location>
        <begin position="1"/>
        <end position="84"/>
    </location>
</feature>
<dbReference type="PANTHER" id="PTHR47338">
    <property type="entry name" value="ZN(II)2CYS6 TRANSCRIPTION FACTOR (EUROFUNG)-RELATED"/>
    <property type="match status" value="1"/>
</dbReference>
<dbReference type="GO" id="GO:0008270">
    <property type="term" value="F:zinc ion binding"/>
    <property type="evidence" value="ECO:0007669"/>
    <property type="project" value="InterPro"/>
</dbReference>
<feature type="compositionally biased region" description="Basic residues" evidence="6">
    <location>
        <begin position="159"/>
        <end position="168"/>
    </location>
</feature>
<evidence type="ECO:0000256" key="3">
    <source>
        <dbReference type="ARBA" id="ARBA00023015"/>
    </source>
</evidence>
<dbReference type="PANTHER" id="PTHR47338:SF5">
    <property type="entry name" value="ZN(II)2CYS6 TRANSCRIPTION FACTOR (EUROFUNG)"/>
    <property type="match status" value="1"/>
</dbReference>
<evidence type="ECO:0000313" key="9">
    <source>
        <dbReference type="Proteomes" id="UP001140172"/>
    </source>
</evidence>
<name>A0A9W8HAU3_9FUNG</name>
<accession>A0A9W8HAU3</accession>
<dbReference type="EMBL" id="JANBUM010000363">
    <property type="protein sequence ID" value="KAJ2778227.1"/>
    <property type="molecule type" value="Genomic_DNA"/>
</dbReference>
<dbReference type="InterPro" id="IPR007219">
    <property type="entry name" value="XnlR_reg_dom"/>
</dbReference>
<feature type="compositionally biased region" description="Basic and acidic residues" evidence="6">
    <location>
        <begin position="852"/>
        <end position="862"/>
    </location>
</feature>
<sequence length="901" mass="98093">MSQRAGLGPAARPQVPPLPHLHTLMAQSQQQQQQQQRGGTTGGYQFGSSSGSRSGAYDIRPGPAYAGSDIRSSGGNNNGGGSHVVRSLYPSTLLPSGQIHAHHQMRAAPAPASAMAPVKLLQSCDSCRRRKIRCSGEKPTCSACVRYQEMCHYSPLATPRRRAGKRARTAVDEDTQASPDRPAGDAAPSARGSSVAETPPPPPPTQTAGEPGDAADVGALRQEVHVLSRKFDSLSDKLDRLLDAIDGQRRRPVEASESGQDSGSGEDGTDSDDDDDGDAAMRSPGSDRSGGAAANEFSSRIDQTSRFGIDATNVGVISEMISRMSGQPSAGVHVSAGAPRASPAADAPSVLAMLDSASLREHLLDTFFRHADVNTIAFIPRQIFARLQREDRVPTAMVNVMLADACNYSGARELEAAGRACARGYFIERAYRALFECLEYDSAEHCVAILLFAMVISKAGLHRAWIMHSLSTQMAIRLRFNTLDSPLSALAFARDPPLMREWKRRVFWQLYAFDVQTATLSDLPPCLAIGDVRCNAPQTVAADHELAALGPAIVFCDDPPTVALQIDLLGILCDIHAMQSRLTPEECLFPPAFTQLHERVAAWRARVPLISVLETGDLAEIASALGAQPGRVFLGMLAQYAVIFLCLIKDTWLPAGRPMTADERRTLQWARRTAYDAALAVHRLIPLVRAMRLSSLCPFVSCVVFQACVVSLHACSWWPPKEDPQRTLGAIDAVQAGLEFLDYVVPRWGFTGVLTAALRTLVVERGFGQKPREQPLPSESPPSPVRMPQQPLSPERMRPLLEESQWEHMLRTGEMPFMAKRRPAADRDGPLSATPLMDLCYEHLVRAEQGIEQREQQRRAEENQQAEANHNPDGEQTKENQHPDDGQTRAPDPPPDPPIVN</sequence>
<dbReference type="SMART" id="SM00066">
    <property type="entry name" value="GAL4"/>
    <property type="match status" value="1"/>
</dbReference>
<feature type="compositionally biased region" description="Low complexity" evidence="6">
    <location>
        <begin position="27"/>
        <end position="38"/>
    </location>
</feature>
<dbReference type="CDD" id="cd12148">
    <property type="entry name" value="fungal_TF_MHR"/>
    <property type="match status" value="1"/>
</dbReference>
<dbReference type="CDD" id="cd00067">
    <property type="entry name" value="GAL4"/>
    <property type="match status" value="1"/>
</dbReference>
<feature type="compositionally biased region" description="Basic and acidic residues" evidence="6">
    <location>
        <begin position="870"/>
        <end position="887"/>
    </location>
</feature>
<dbReference type="SMART" id="SM00906">
    <property type="entry name" value="Fungal_trans"/>
    <property type="match status" value="1"/>
</dbReference>
<dbReference type="GO" id="GO:0003677">
    <property type="term" value="F:DNA binding"/>
    <property type="evidence" value="ECO:0007669"/>
    <property type="project" value="InterPro"/>
</dbReference>
<dbReference type="InterPro" id="IPR001138">
    <property type="entry name" value="Zn2Cys6_DnaBD"/>
</dbReference>